<dbReference type="FunFam" id="3.30.70.2570:FF:000001">
    <property type="entry name" value="Translation factor GUF1, mitochondrial"/>
    <property type="match status" value="1"/>
</dbReference>
<dbReference type="InterPro" id="IPR006297">
    <property type="entry name" value="EF-4"/>
</dbReference>
<keyword evidence="7 12" id="KW-0472">Membrane</keyword>
<dbReference type="InterPro" id="IPR035647">
    <property type="entry name" value="EFG_III/V"/>
</dbReference>
<dbReference type="PROSITE" id="PS51722">
    <property type="entry name" value="G_TR_2"/>
    <property type="match status" value="1"/>
</dbReference>
<dbReference type="GO" id="GO:0005886">
    <property type="term" value="C:plasma membrane"/>
    <property type="evidence" value="ECO:0007669"/>
    <property type="project" value="UniProtKB-SubCell"/>
</dbReference>
<keyword evidence="15" id="KW-1185">Reference proteome</keyword>
<keyword evidence="5 12" id="KW-0648">Protein biosynthesis</keyword>
<evidence type="ECO:0000256" key="11">
    <source>
        <dbReference type="ARBA" id="ARBA00066744"/>
    </source>
</evidence>
<evidence type="ECO:0000259" key="13">
    <source>
        <dbReference type="PROSITE" id="PS51722"/>
    </source>
</evidence>
<dbReference type="PANTHER" id="PTHR43512">
    <property type="entry name" value="TRANSLATION FACTOR GUF1-RELATED"/>
    <property type="match status" value="1"/>
</dbReference>
<proteinExistence type="inferred from homology"/>
<comment type="similarity">
    <text evidence="1 12">Belongs to the TRAFAC class translation factor GTPase superfamily. Classic translation factor GTPase family. LepA subfamily.</text>
</comment>
<keyword evidence="14" id="KW-0251">Elongation factor</keyword>
<dbReference type="NCBIfam" id="TIGR00231">
    <property type="entry name" value="small_GTP"/>
    <property type="match status" value="1"/>
</dbReference>
<dbReference type="SMART" id="SM00838">
    <property type="entry name" value="EFG_C"/>
    <property type="match status" value="1"/>
</dbReference>
<feature type="binding site" evidence="12">
    <location>
        <begin position="23"/>
        <end position="28"/>
    </location>
    <ligand>
        <name>GTP</name>
        <dbReference type="ChEBI" id="CHEBI:37565"/>
    </ligand>
</feature>
<dbReference type="GO" id="GO:0003746">
    <property type="term" value="F:translation elongation factor activity"/>
    <property type="evidence" value="ECO:0007669"/>
    <property type="project" value="UniProtKB-UniRule"/>
</dbReference>
<dbReference type="Gene3D" id="3.30.70.870">
    <property type="entry name" value="Elongation Factor G (Translational Gtpase), domain 3"/>
    <property type="match status" value="1"/>
</dbReference>
<dbReference type="GO" id="GO:0003924">
    <property type="term" value="F:GTPase activity"/>
    <property type="evidence" value="ECO:0007669"/>
    <property type="project" value="UniProtKB-UniRule"/>
</dbReference>
<dbReference type="CDD" id="cd16260">
    <property type="entry name" value="EF4_III"/>
    <property type="match status" value="1"/>
</dbReference>
<dbReference type="CDD" id="cd01890">
    <property type="entry name" value="LepA"/>
    <property type="match status" value="1"/>
</dbReference>
<dbReference type="Pfam" id="PF00009">
    <property type="entry name" value="GTP_EFTU"/>
    <property type="match status" value="1"/>
</dbReference>
<dbReference type="InterPro" id="IPR000640">
    <property type="entry name" value="EFG_V-like"/>
</dbReference>
<evidence type="ECO:0000256" key="3">
    <source>
        <dbReference type="ARBA" id="ARBA00022741"/>
    </source>
</evidence>
<evidence type="ECO:0000313" key="14">
    <source>
        <dbReference type="EMBL" id="PLT30949.1"/>
    </source>
</evidence>
<evidence type="ECO:0000256" key="12">
    <source>
        <dbReference type="HAMAP-Rule" id="MF_00071"/>
    </source>
</evidence>
<dbReference type="InterPro" id="IPR009000">
    <property type="entry name" value="Transl_B-barrel_sf"/>
</dbReference>
<dbReference type="NCBIfam" id="TIGR01393">
    <property type="entry name" value="lepA"/>
    <property type="match status" value="1"/>
</dbReference>
<dbReference type="Gene3D" id="3.30.70.240">
    <property type="match status" value="1"/>
</dbReference>
<evidence type="ECO:0000256" key="2">
    <source>
        <dbReference type="ARBA" id="ARBA00022475"/>
    </source>
</evidence>
<dbReference type="GO" id="GO:0043022">
    <property type="term" value="F:ribosome binding"/>
    <property type="evidence" value="ECO:0007669"/>
    <property type="project" value="UniProtKB-UniRule"/>
</dbReference>
<dbReference type="InterPro" id="IPR027417">
    <property type="entry name" value="P-loop_NTPase"/>
</dbReference>
<dbReference type="EMBL" id="PGUY01000014">
    <property type="protein sequence ID" value="PLT30949.1"/>
    <property type="molecule type" value="Genomic_DNA"/>
</dbReference>
<comment type="caution">
    <text evidence="14">The sequence shown here is derived from an EMBL/GenBank/DDBJ whole genome shotgun (WGS) entry which is preliminary data.</text>
</comment>
<keyword evidence="2 12" id="KW-1003">Cell membrane</keyword>
<protein>
    <recommendedName>
        <fullName evidence="11 12">Elongation factor 4</fullName>
        <shortName evidence="12">EF-4</shortName>
        <ecNumber evidence="11 12">3.6.5.n1</ecNumber>
    </recommendedName>
    <alternativeName>
        <fullName evidence="12">Ribosomal back-translocase LepA</fullName>
    </alternativeName>
</protein>
<keyword evidence="6 12" id="KW-0342">GTP-binding</keyword>
<dbReference type="InterPro" id="IPR005225">
    <property type="entry name" value="Small_GTP-bd"/>
</dbReference>
<dbReference type="HAMAP" id="MF_00071">
    <property type="entry name" value="LepA"/>
    <property type="match status" value="1"/>
</dbReference>
<dbReference type="PROSITE" id="PS00301">
    <property type="entry name" value="G_TR_1"/>
    <property type="match status" value="1"/>
</dbReference>
<evidence type="ECO:0000256" key="10">
    <source>
        <dbReference type="ARBA" id="ARBA00061052"/>
    </source>
</evidence>
<evidence type="ECO:0000313" key="15">
    <source>
        <dbReference type="Proteomes" id="UP000234748"/>
    </source>
</evidence>
<dbReference type="InterPro" id="IPR004161">
    <property type="entry name" value="EFTu-like_2"/>
</dbReference>
<dbReference type="InterPro" id="IPR038363">
    <property type="entry name" value="LepA_C_sf"/>
</dbReference>
<feature type="binding site" evidence="12">
    <location>
        <begin position="140"/>
        <end position="143"/>
    </location>
    <ligand>
        <name>GTP</name>
        <dbReference type="ChEBI" id="CHEBI:37565"/>
    </ligand>
</feature>
<evidence type="ECO:0000256" key="1">
    <source>
        <dbReference type="ARBA" id="ARBA00005454"/>
    </source>
</evidence>
<dbReference type="FunFam" id="2.40.30.10:FF:000015">
    <property type="entry name" value="Translation factor GUF1, mitochondrial"/>
    <property type="match status" value="1"/>
</dbReference>
<evidence type="ECO:0000256" key="7">
    <source>
        <dbReference type="ARBA" id="ARBA00023136"/>
    </source>
</evidence>
<dbReference type="Gene3D" id="3.30.70.2570">
    <property type="entry name" value="Elongation factor 4, C-terminal domain"/>
    <property type="match status" value="1"/>
</dbReference>
<comment type="similarity">
    <text evidence="10">Belongs to the GTP-binding elongation factor family. LepA subfamily.</text>
</comment>
<dbReference type="Pfam" id="PF03144">
    <property type="entry name" value="GTP_EFTU_D2"/>
    <property type="match status" value="1"/>
</dbReference>
<reference evidence="14 15" key="1">
    <citation type="submission" date="2017-11" db="EMBL/GenBank/DDBJ databases">
        <title>Comparitive Functional Genomics of Dry Heat Resistant strains isolated from the Viking Spacecraft.</title>
        <authorList>
            <person name="Seuylemezian A."/>
            <person name="Cooper K."/>
            <person name="Vaishampayan P."/>
        </authorList>
    </citation>
    <scope>NUCLEOTIDE SEQUENCE [LARGE SCALE GENOMIC DNA]</scope>
    <source>
        <strain evidence="14 15">V1-29</strain>
    </source>
</reference>
<dbReference type="CDD" id="cd03699">
    <property type="entry name" value="EF4_II"/>
    <property type="match status" value="1"/>
</dbReference>
<dbReference type="OrthoDB" id="9804431at2"/>
<comment type="subcellular location">
    <subcellularLocation>
        <location evidence="12">Cell membrane</location>
        <topology evidence="12">Peripheral membrane protein</topology>
        <orientation evidence="12">Cytoplasmic side</orientation>
    </subcellularLocation>
</comment>
<evidence type="ECO:0000256" key="9">
    <source>
        <dbReference type="ARBA" id="ARBA00057626"/>
    </source>
</evidence>
<dbReference type="SUPFAM" id="SSF50447">
    <property type="entry name" value="Translation proteins"/>
    <property type="match status" value="1"/>
</dbReference>
<keyword evidence="3 12" id="KW-0547">Nucleotide-binding</keyword>
<dbReference type="Pfam" id="PF00679">
    <property type="entry name" value="EFG_C"/>
    <property type="match status" value="1"/>
</dbReference>
<evidence type="ECO:0000256" key="8">
    <source>
        <dbReference type="ARBA" id="ARBA00050293"/>
    </source>
</evidence>
<dbReference type="GO" id="GO:0045727">
    <property type="term" value="P:positive regulation of translation"/>
    <property type="evidence" value="ECO:0007669"/>
    <property type="project" value="UniProtKB-UniRule"/>
</dbReference>
<dbReference type="InterPro" id="IPR013842">
    <property type="entry name" value="LepA_CTD"/>
</dbReference>
<dbReference type="Gene3D" id="2.40.30.10">
    <property type="entry name" value="Translation factors"/>
    <property type="match status" value="1"/>
</dbReference>
<evidence type="ECO:0000256" key="4">
    <source>
        <dbReference type="ARBA" id="ARBA00022801"/>
    </source>
</evidence>
<dbReference type="FunFam" id="3.40.50.300:FF:000078">
    <property type="entry name" value="Elongation factor 4"/>
    <property type="match status" value="1"/>
</dbReference>
<dbReference type="InterPro" id="IPR000795">
    <property type="entry name" value="T_Tr_GTP-bd_dom"/>
</dbReference>
<accession>A0A2N5M9B8</accession>
<dbReference type="CDD" id="cd03709">
    <property type="entry name" value="lepA_C"/>
    <property type="match status" value="1"/>
</dbReference>
<dbReference type="Proteomes" id="UP000234748">
    <property type="component" value="Unassembled WGS sequence"/>
</dbReference>
<comment type="catalytic activity">
    <reaction evidence="8 12">
        <text>GTP + H2O = GDP + phosphate + H(+)</text>
        <dbReference type="Rhea" id="RHEA:19669"/>
        <dbReference type="ChEBI" id="CHEBI:15377"/>
        <dbReference type="ChEBI" id="CHEBI:15378"/>
        <dbReference type="ChEBI" id="CHEBI:37565"/>
        <dbReference type="ChEBI" id="CHEBI:43474"/>
        <dbReference type="ChEBI" id="CHEBI:58189"/>
        <dbReference type="EC" id="3.6.5.n1"/>
    </reaction>
</comment>
<dbReference type="FunFam" id="3.30.70.870:FF:000004">
    <property type="entry name" value="Translation factor GUF1, mitochondrial"/>
    <property type="match status" value="1"/>
</dbReference>
<evidence type="ECO:0000256" key="6">
    <source>
        <dbReference type="ARBA" id="ARBA00023134"/>
    </source>
</evidence>
<organism evidence="14 15">
    <name type="scientific">Peribacillus deserti</name>
    <dbReference type="NCBI Taxonomy" id="673318"/>
    <lineage>
        <taxon>Bacteria</taxon>
        <taxon>Bacillati</taxon>
        <taxon>Bacillota</taxon>
        <taxon>Bacilli</taxon>
        <taxon>Bacillales</taxon>
        <taxon>Bacillaceae</taxon>
        <taxon>Peribacillus</taxon>
    </lineage>
</organism>
<feature type="domain" description="Tr-type G" evidence="13">
    <location>
        <begin position="11"/>
        <end position="193"/>
    </location>
</feature>
<dbReference type="InterPro" id="IPR035654">
    <property type="entry name" value="LepA_IV"/>
</dbReference>
<dbReference type="SUPFAM" id="SSF54980">
    <property type="entry name" value="EF-G C-terminal domain-like"/>
    <property type="match status" value="2"/>
</dbReference>
<name>A0A2N5M9B8_9BACI</name>
<dbReference type="PANTHER" id="PTHR43512:SF4">
    <property type="entry name" value="TRANSLATION FACTOR GUF1 HOMOLOG, CHLOROPLASTIC"/>
    <property type="match status" value="1"/>
</dbReference>
<dbReference type="InterPro" id="IPR031157">
    <property type="entry name" value="G_TR_CS"/>
</dbReference>
<dbReference type="Gene3D" id="3.40.50.300">
    <property type="entry name" value="P-loop containing nucleotide triphosphate hydrolases"/>
    <property type="match status" value="1"/>
</dbReference>
<gene>
    <name evidence="12" type="primary">lepA</name>
    <name evidence="14" type="ORF">CUU66_05210</name>
</gene>
<comment type="function">
    <text evidence="9 12">Required for accurate and efficient protein synthesis under certain stress conditions. May act as a fidelity factor of the translation reaction, by catalyzing a one-codon backward translocation of tRNAs on improperly translocated ribosomes. Back-translocation proceeds from a post-translocation (POST) complex to a pre-translocation (PRE) complex, thus giving elongation factor G a second chance to translocate the tRNAs correctly. Binds to ribosomes in a GTP-dependent manner.</text>
</comment>
<evidence type="ECO:0000256" key="5">
    <source>
        <dbReference type="ARBA" id="ARBA00022917"/>
    </source>
</evidence>
<dbReference type="Pfam" id="PF06421">
    <property type="entry name" value="LepA_C"/>
    <property type="match status" value="1"/>
</dbReference>
<dbReference type="SUPFAM" id="SSF52540">
    <property type="entry name" value="P-loop containing nucleoside triphosphate hydrolases"/>
    <property type="match status" value="1"/>
</dbReference>
<keyword evidence="4 12" id="KW-0378">Hydrolase</keyword>
<sequence>MNREEKLKRQSKIRNFSIIAHIDHGKSTLADRILEKTNALTSREMKDQLLDSMDLERERGITIKLNAVQLNYKAKDGEVYTFHLIDTPGHVDFTYEVSRSLAACEGAILVVDAAQGIEAQTLANVYLALDNDLEIVPVINKIDLPSADPERVRGEIEDVIGLDASEAVLASAKAGIGIEDILEQIVEKVPAPEGDPDAPLKALIFDSLYDPYRGVVTYIRVVEGTVKVGDKVRMMATGKEFEVTEIGVSTPKATPREELTVGDVGYLAASIKNVGDTRVGDTITFAKNGASEPLPGYRKLNPMVYCGLYPIDSARFNDLRDALEKLELNDSALQFEAETSQALGFGFRCGFLGLLHMEIIQERIEREFKIDLITTAPSVIYHVVMTDGTQINVDNPSAMPDPQKIQQIEEPYVKASMMAPKDYVGAIMELCQVKRGDFLNMEYLDENRVSIVYEIPLSEIVYDFFDQLKSSTKGYASFDYELIGYKESKLVKMDILLNAETVDALSFIVHRDFAYERGKVIVDKLKTLIPRQQFEVPIQAAIGQKIIARSTISAMRKNVLAKCYGGDISRKRKLLEKQKEGKKRMKSVGSVEVPQEAFMAVLKMDDSGTSKK</sequence>
<dbReference type="AlphaFoldDB" id="A0A2N5M9B8"/>
<dbReference type="EC" id="3.6.5.n1" evidence="11 12"/>
<dbReference type="PRINTS" id="PR00315">
    <property type="entry name" value="ELONGATNFCT"/>
</dbReference>
<dbReference type="GO" id="GO:0005525">
    <property type="term" value="F:GTP binding"/>
    <property type="evidence" value="ECO:0007669"/>
    <property type="project" value="UniProtKB-UniRule"/>
</dbReference>
<dbReference type="RefSeq" id="WP_101640612.1">
    <property type="nucleotide sequence ID" value="NZ_PGUY01000014.1"/>
</dbReference>
<dbReference type="FunFam" id="3.30.70.240:FF:000007">
    <property type="entry name" value="Translation factor GUF1, mitochondrial"/>
    <property type="match status" value="1"/>
</dbReference>